<protein>
    <recommendedName>
        <fullName evidence="4">DUF4019 domain-containing protein</fullName>
    </recommendedName>
</protein>
<reference evidence="3" key="1">
    <citation type="journal article" date="2019" name="Int. J. Syst. Evol. Microbiol.">
        <title>The Global Catalogue of Microorganisms (GCM) 10K type strain sequencing project: providing services to taxonomists for standard genome sequencing and annotation.</title>
        <authorList>
            <consortium name="The Broad Institute Genomics Platform"/>
            <consortium name="The Broad Institute Genome Sequencing Center for Infectious Disease"/>
            <person name="Wu L."/>
            <person name="Ma J."/>
        </authorList>
    </citation>
    <scope>NUCLEOTIDE SEQUENCE [LARGE SCALE GENOMIC DNA]</scope>
    <source>
        <strain evidence="3">KCTC 22154</strain>
    </source>
</reference>
<feature type="chain" id="PRO_5034241219" description="DUF4019 domain-containing protein" evidence="1">
    <location>
        <begin position="23"/>
        <end position="135"/>
    </location>
</feature>
<evidence type="ECO:0008006" key="4">
    <source>
        <dbReference type="Google" id="ProtNLM"/>
    </source>
</evidence>
<organism evidence="2 3">
    <name type="scientific">Vreelandella hamiltonii</name>
    <dbReference type="NCBI Taxonomy" id="502829"/>
    <lineage>
        <taxon>Bacteria</taxon>
        <taxon>Pseudomonadati</taxon>
        <taxon>Pseudomonadota</taxon>
        <taxon>Gammaproteobacteria</taxon>
        <taxon>Oceanospirillales</taxon>
        <taxon>Halomonadaceae</taxon>
        <taxon>Vreelandella</taxon>
    </lineage>
</organism>
<evidence type="ECO:0000313" key="3">
    <source>
        <dbReference type="Proteomes" id="UP000623776"/>
    </source>
</evidence>
<dbReference type="Proteomes" id="UP000623776">
    <property type="component" value="Unassembled WGS sequence"/>
</dbReference>
<name>A0A8H9LSW4_9GAMM</name>
<feature type="signal peptide" evidence="1">
    <location>
        <begin position="1"/>
        <end position="22"/>
    </location>
</feature>
<dbReference type="EMBL" id="BMXN01000007">
    <property type="protein sequence ID" value="GGW25649.1"/>
    <property type="molecule type" value="Genomic_DNA"/>
</dbReference>
<dbReference type="RefSeq" id="WP_039179653.1">
    <property type="nucleotide sequence ID" value="NZ_BMXN01000007.1"/>
</dbReference>
<keyword evidence="3" id="KW-1185">Reference proteome</keyword>
<evidence type="ECO:0000313" key="2">
    <source>
        <dbReference type="EMBL" id="GGW25649.1"/>
    </source>
</evidence>
<comment type="caution">
    <text evidence="2">The sequence shown here is derived from an EMBL/GenBank/DDBJ whole genome shotgun (WGS) entry which is preliminary data.</text>
</comment>
<dbReference type="InterPro" id="IPR025091">
    <property type="entry name" value="DUF4019"/>
</dbReference>
<evidence type="ECO:0000256" key="1">
    <source>
        <dbReference type="SAM" id="SignalP"/>
    </source>
</evidence>
<accession>A0A8H9LSW4</accession>
<dbReference type="Pfam" id="PF13211">
    <property type="entry name" value="DUF4019"/>
    <property type="match status" value="1"/>
</dbReference>
<keyword evidence="1" id="KW-0732">Signal</keyword>
<proteinExistence type="predicted"/>
<dbReference type="AlphaFoldDB" id="A0A8H9LSW4"/>
<gene>
    <name evidence="2" type="ORF">GCM10007157_17220</name>
</gene>
<sequence>MPKLRALLLSAALLMLTATAQASVQAAEEAALAWLAKIDNSEYEQAWEAASPLLSTPLSATMLERTVALSRKDFGSVQSRRRVRVSQYTSMPGAERGDFKVVTFQTQFANRPRVVEVVTPHLENGTWRVSGYYIE</sequence>